<dbReference type="Proteomes" id="UP000501705">
    <property type="component" value="Chromosome"/>
</dbReference>
<name>A0A6G9XUJ2_NOCBR</name>
<accession>A0A6G9XUJ2</accession>
<evidence type="ECO:0000313" key="3">
    <source>
        <dbReference type="Proteomes" id="UP000501705"/>
    </source>
</evidence>
<dbReference type="AlphaFoldDB" id="A0A6G9XUJ2"/>
<feature type="chain" id="PRO_5026225852" evidence="1">
    <location>
        <begin position="28"/>
        <end position="101"/>
    </location>
</feature>
<evidence type="ECO:0000256" key="1">
    <source>
        <dbReference type="SAM" id="SignalP"/>
    </source>
</evidence>
<evidence type="ECO:0000313" key="2">
    <source>
        <dbReference type="EMBL" id="QIS04520.1"/>
    </source>
</evidence>
<organism evidence="2 3">
    <name type="scientific">Nocardia brasiliensis</name>
    <dbReference type="NCBI Taxonomy" id="37326"/>
    <lineage>
        <taxon>Bacteria</taxon>
        <taxon>Bacillati</taxon>
        <taxon>Actinomycetota</taxon>
        <taxon>Actinomycetes</taxon>
        <taxon>Mycobacteriales</taxon>
        <taxon>Nocardiaceae</taxon>
        <taxon>Nocardia</taxon>
    </lineage>
</organism>
<protein>
    <submittedName>
        <fullName evidence="2">Uncharacterized protein</fullName>
    </submittedName>
</protein>
<keyword evidence="1" id="KW-0732">Signal</keyword>
<proteinExistence type="predicted"/>
<dbReference type="RefSeq" id="WP_167463639.1">
    <property type="nucleotide sequence ID" value="NZ_CP046171.1"/>
</dbReference>
<dbReference type="EMBL" id="CP046171">
    <property type="protein sequence ID" value="QIS04520.1"/>
    <property type="molecule type" value="Genomic_DNA"/>
</dbReference>
<feature type="signal peptide" evidence="1">
    <location>
        <begin position="1"/>
        <end position="27"/>
    </location>
</feature>
<reference evidence="2 3" key="1">
    <citation type="journal article" date="2019" name="ACS Chem. Biol.">
        <title>Identification and Mobilization of a Cryptic Antibiotic Biosynthesis Gene Locus from a Human-Pathogenic Nocardia Isolate.</title>
        <authorList>
            <person name="Herisse M."/>
            <person name="Ishida K."/>
            <person name="Porter J.L."/>
            <person name="Howden B."/>
            <person name="Hertweck C."/>
            <person name="Stinear T.P."/>
            <person name="Pidot S.J."/>
        </authorList>
    </citation>
    <scope>NUCLEOTIDE SEQUENCE [LARGE SCALE GENOMIC DNA]</scope>
    <source>
        <strain evidence="2 3">AUSMDU00024985</strain>
    </source>
</reference>
<gene>
    <name evidence="2" type="ORF">F5X71_21245</name>
</gene>
<sequence>MFRTAGFVGAITLAGAVGFLAPGTAQAAAGTVTINNTAHDNPVGCIKAEDNFYTTLQITVGNATDRPLKAYASGDCSGASFGEVPPATMGYLPKGGSVYVD</sequence>